<dbReference type="GO" id="GO:0005509">
    <property type="term" value="F:calcium ion binding"/>
    <property type="evidence" value="ECO:0007669"/>
    <property type="project" value="TreeGrafter"/>
</dbReference>
<feature type="transmembrane region" description="Helical" evidence="2">
    <location>
        <begin position="153"/>
        <end position="173"/>
    </location>
</feature>
<dbReference type="PANTHER" id="PTHR31495">
    <property type="entry name" value="PEROXYGENASE 3-RELATED"/>
    <property type="match status" value="1"/>
</dbReference>
<keyword evidence="2" id="KW-0472">Membrane</keyword>
<evidence type="ECO:0000313" key="4">
    <source>
        <dbReference type="EMBL" id="KDQ18292.1"/>
    </source>
</evidence>
<dbReference type="PANTHER" id="PTHR31495:SF0">
    <property type="entry name" value="BINDING PROTEIN CALEOSIN, PUTATIVE (AFU_ORTHOLOGUE AFUA_5G13750)-RELATED"/>
    <property type="match status" value="1"/>
</dbReference>
<dbReference type="Proteomes" id="UP000027195">
    <property type="component" value="Unassembled WGS sequence"/>
</dbReference>
<organism evidence="4 5">
    <name type="scientific">Botryobasidium botryosum (strain FD-172 SS1)</name>
    <dbReference type="NCBI Taxonomy" id="930990"/>
    <lineage>
        <taxon>Eukaryota</taxon>
        <taxon>Fungi</taxon>
        <taxon>Dikarya</taxon>
        <taxon>Basidiomycota</taxon>
        <taxon>Agaricomycotina</taxon>
        <taxon>Agaricomycetes</taxon>
        <taxon>Cantharellales</taxon>
        <taxon>Botryobasidiaceae</taxon>
        <taxon>Botryobasidium</taxon>
    </lineage>
</organism>
<keyword evidence="2" id="KW-0812">Transmembrane</keyword>
<dbReference type="Pfam" id="PF24840">
    <property type="entry name" value="NTF2_SigF"/>
    <property type="match status" value="1"/>
</dbReference>
<reference evidence="5" key="1">
    <citation type="journal article" date="2014" name="Proc. Natl. Acad. Sci. U.S.A.">
        <title>Extensive sampling of basidiomycete genomes demonstrates inadequacy of the white-rot/brown-rot paradigm for wood decay fungi.</title>
        <authorList>
            <person name="Riley R."/>
            <person name="Salamov A.A."/>
            <person name="Brown D.W."/>
            <person name="Nagy L.G."/>
            <person name="Floudas D."/>
            <person name="Held B.W."/>
            <person name="Levasseur A."/>
            <person name="Lombard V."/>
            <person name="Morin E."/>
            <person name="Otillar R."/>
            <person name="Lindquist E.A."/>
            <person name="Sun H."/>
            <person name="LaButti K.M."/>
            <person name="Schmutz J."/>
            <person name="Jabbour D."/>
            <person name="Luo H."/>
            <person name="Baker S.E."/>
            <person name="Pisabarro A.G."/>
            <person name="Walton J.D."/>
            <person name="Blanchette R.A."/>
            <person name="Henrissat B."/>
            <person name="Martin F."/>
            <person name="Cullen D."/>
            <person name="Hibbett D.S."/>
            <person name="Grigoriev I.V."/>
        </authorList>
    </citation>
    <scope>NUCLEOTIDE SEQUENCE [LARGE SCALE GENOMIC DNA]</scope>
    <source>
        <strain evidence="5">FD-172 SS1</strain>
    </source>
</reference>
<feature type="transmembrane region" description="Helical" evidence="2">
    <location>
        <begin position="300"/>
        <end position="320"/>
    </location>
</feature>
<accession>A0A067N2D7</accession>
<keyword evidence="2" id="KW-1133">Transmembrane helix</keyword>
<dbReference type="InParanoid" id="A0A067N2D7"/>
<evidence type="ECO:0000256" key="1">
    <source>
        <dbReference type="ARBA" id="ARBA00006765"/>
    </source>
</evidence>
<comment type="similarity">
    <text evidence="1">Belongs to the caleosin family.</text>
</comment>
<dbReference type="AlphaFoldDB" id="A0A067N2D7"/>
<dbReference type="InterPro" id="IPR057514">
    <property type="entry name" value="NTF2_SigF"/>
</dbReference>
<sequence>MEFPASELPHVVALLTSSAYPDIQKAAICKYFTPDAAFRHPLCAVDSAPNSRQKILGIYRWYRVFASRVDIQVYSVVFDQAKHLAYCDVFQDLYYRGSPFGPRSTHLTVRLHLRKGEDGLYYIASQHDLYQPDEIAALAFPPLAPLLYLLLRLSTYFCIWGAYIGGALGLWSLGVGRMERRGKLFVDGEQMEFDDTRQFAQDLVTPTQPSFTFNDGFGSAAPQAPVTFERPYRTDEDNWIERPYIARANVAPSVEHPGGSPSHSDKYREYSVLQQHVLFWDRDSDGIIWPTDTFVGFRDLGFNVAFSLLSTFIINFFFSLPTRLPYSYIPDPFFRIYVPTIHKAKHGSNSGVYDTEGRFIPSRFEDLFAKYATPVSSTQPGDTISLRELLRLVRGDRLVADPYGWGAALFEWGSTWLLLQKDGKVHKEDLRKLYDGSIFFEIRAMRKDGRGWDKGWGIGGDGFLGGEKVLPFGL</sequence>
<feature type="domain" description="SigF-like NTF2-like" evidence="3">
    <location>
        <begin position="1"/>
        <end position="169"/>
    </location>
</feature>
<dbReference type="HOGENOM" id="CLU_576161_0_0_1"/>
<name>A0A067N2D7_BOTB1</name>
<protein>
    <recommendedName>
        <fullName evidence="3">SigF-like NTF2-like domain-containing protein</fullName>
    </recommendedName>
</protein>
<dbReference type="STRING" id="930990.A0A067N2D7"/>
<gene>
    <name evidence="4" type="ORF">BOTBODRAFT_154181</name>
</gene>
<evidence type="ECO:0000259" key="3">
    <source>
        <dbReference type="Pfam" id="PF24840"/>
    </source>
</evidence>
<dbReference type="GO" id="GO:0004497">
    <property type="term" value="F:monooxygenase activity"/>
    <property type="evidence" value="ECO:0007669"/>
    <property type="project" value="TreeGrafter"/>
</dbReference>
<evidence type="ECO:0000256" key="2">
    <source>
        <dbReference type="SAM" id="Phobius"/>
    </source>
</evidence>
<proteinExistence type="inferred from homology"/>
<dbReference type="Pfam" id="PF05042">
    <property type="entry name" value="Caleosin"/>
    <property type="match status" value="1"/>
</dbReference>
<keyword evidence="5" id="KW-1185">Reference proteome</keyword>
<dbReference type="EMBL" id="KL198021">
    <property type="protein sequence ID" value="KDQ18292.1"/>
    <property type="molecule type" value="Genomic_DNA"/>
</dbReference>
<evidence type="ECO:0000313" key="5">
    <source>
        <dbReference type="Proteomes" id="UP000027195"/>
    </source>
</evidence>
<dbReference type="OrthoDB" id="640742at2759"/>
<dbReference type="InterPro" id="IPR007736">
    <property type="entry name" value="Caleosin-related"/>
</dbReference>